<organism evidence="3 4">
    <name type="scientific">Trametes coccinea (strain BRFM310)</name>
    <name type="common">Pycnoporus coccineus</name>
    <dbReference type="NCBI Taxonomy" id="1353009"/>
    <lineage>
        <taxon>Eukaryota</taxon>
        <taxon>Fungi</taxon>
        <taxon>Dikarya</taxon>
        <taxon>Basidiomycota</taxon>
        <taxon>Agaricomycotina</taxon>
        <taxon>Agaricomycetes</taxon>
        <taxon>Polyporales</taxon>
        <taxon>Polyporaceae</taxon>
        <taxon>Trametes</taxon>
    </lineage>
</organism>
<dbReference type="EMBL" id="KZ084146">
    <property type="protein sequence ID" value="OSC97748.1"/>
    <property type="molecule type" value="Genomic_DNA"/>
</dbReference>
<evidence type="ECO:0000256" key="1">
    <source>
        <dbReference type="SAM" id="MobiDB-lite"/>
    </source>
</evidence>
<keyword evidence="2" id="KW-0812">Transmembrane</keyword>
<dbReference type="OrthoDB" id="10504042at2759"/>
<keyword evidence="2" id="KW-0472">Membrane</keyword>
<keyword evidence="2" id="KW-1133">Transmembrane helix</keyword>
<dbReference type="AlphaFoldDB" id="A0A1Y2I9B5"/>
<evidence type="ECO:0000313" key="3">
    <source>
        <dbReference type="EMBL" id="OSC97748.1"/>
    </source>
</evidence>
<protein>
    <submittedName>
        <fullName evidence="3">Uncharacterized protein</fullName>
    </submittedName>
</protein>
<feature type="transmembrane region" description="Helical" evidence="2">
    <location>
        <begin position="169"/>
        <end position="193"/>
    </location>
</feature>
<gene>
    <name evidence="3" type="ORF">PYCCODRAFT_1101144</name>
</gene>
<accession>A0A1Y2I9B5</accession>
<proteinExistence type="predicted"/>
<keyword evidence="4" id="KW-1185">Reference proteome</keyword>
<name>A0A1Y2I9B5_TRAC3</name>
<reference evidence="3 4" key="1">
    <citation type="journal article" date="2015" name="Biotechnol. Biofuels">
        <title>Enhanced degradation of softwood versus hardwood by the white-rot fungus Pycnoporus coccineus.</title>
        <authorList>
            <person name="Couturier M."/>
            <person name="Navarro D."/>
            <person name="Chevret D."/>
            <person name="Henrissat B."/>
            <person name="Piumi F."/>
            <person name="Ruiz-Duenas F.J."/>
            <person name="Martinez A.T."/>
            <person name="Grigoriev I.V."/>
            <person name="Riley R."/>
            <person name="Lipzen A."/>
            <person name="Berrin J.G."/>
            <person name="Master E.R."/>
            <person name="Rosso M.N."/>
        </authorList>
    </citation>
    <scope>NUCLEOTIDE SEQUENCE [LARGE SCALE GENOMIC DNA]</scope>
    <source>
        <strain evidence="3 4">BRFM310</strain>
    </source>
</reference>
<dbReference type="Proteomes" id="UP000193067">
    <property type="component" value="Unassembled WGS sequence"/>
</dbReference>
<feature type="region of interest" description="Disordered" evidence="1">
    <location>
        <begin position="34"/>
        <end position="87"/>
    </location>
</feature>
<sequence>MSCLAHLVVVDIHGLERTVGECTNRKRQTYGRHSSWATSHIQGRPGRGGYRRRGGDWFQERRRRRMDAAKSTTVATTTDTHTTRTHSPDSRCITSLDMLFYAFLSRQPTSRRSLILSPPTLSPARSRIQIRPYQPHWPIPRSFVSCARSAPFFTLSIPSLPTHPSAARVFWSCLYITLTFCVSLSLLLFHLLLPFSSLVESRRVPPS</sequence>
<evidence type="ECO:0000256" key="2">
    <source>
        <dbReference type="SAM" id="Phobius"/>
    </source>
</evidence>
<evidence type="ECO:0000313" key="4">
    <source>
        <dbReference type="Proteomes" id="UP000193067"/>
    </source>
</evidence>